<sequence>MPEIVRLSNCKICVYAGDHAPPHFHVRGPGWTAAICMTSFKVLKGSGPRCDLEEAIRWAITPDNSYRLAYEWRRLNERE</sequence>
<dbReference type="Proteomes" id="UP000194137">
    <property type="component" value="Chromosome"/>
</dbReference>
<proteinExistence type="predicted"/>
<organism evidence="1 2">
    <name type="scientific">Pseudorhodoplanes sinuspersici</name>
    <dbReference type="NCBI Taxonomy" id="1235591"/>
    <lineage>
        <taxon>Bacteria</taxon>
        <taxon>Pseudomonadati</taxon>
        <taxon>Pseudomonadota</taxon>
        <taxon>Alphaproteobacteria</taxon>
        <taxon>Hyphomicrobiales</taxon>
        <taxon>Pseudorhodoplanes</taxon>
    </lineage>
</organism>
<dbReference type="AlphaFoldDB" id="A0A1W6ZUB9"/>
<dbReference type="EMBL" id="CP021112">
    <property type="protein sequence ID" value="ARQ00930.1"/>
    <property type="molecule type" value="Genomic_DNA"/>
</dbReference>
<name>A0A1W6ZUB9_9HYPH</name>
<dbReference type="RefSeq" id="WP_086089324.1">
    <property type="nucleotide sequence ID" value="NZ_CP021112.1"/>
</dbReference>
<reference evidence="1 2" key="1">
    <citation type="submission" date="2017-05" db="EMBL/GenBank/DDBJ databases">
        <title>Full genome sequence of Pseudorhodoplanes sinuspersici.</title>
        <authorList>
            <person name="Dastgheib S.M.M."/>
            <person name="Shavandi M."/>
            <person name="Tirandaz H."/>
        </authorList>
    </citation>
    <scope>NUCLEOTIDE SEQUENCE [LARGE SCALE GENOMIC DNA]</scope>
    <source>
        <strain evidence="1 2">RIPI110</strain>
    </source>
</reference>
<gene>
    <name evidence="1" type="ORF">CAK95_18915</name>
</gene>
<protein>
    <submittedName>
        <fullName evidence="1">Uncharacterized protein</fullName>
    </submittedName>
</protein>
<keyword evidence="2" id="KW-1185">Reference proteome</keyword>
<dbReference type="KEGG" id="psin:CAK95_18915"/>
<dbReference type="STRING" id="1235591.CAK95_18915"/>
<accession>A0A1W6ZUB9</accession>
<dbReference type="Pfam" id="PF13711">
    <property type="entry name" value="DUF4160"/>
    <property type="match status" value="1"/>
</dbReference>
<dbReference type="OrthoDB" id="122670at2"/>
<dbReference type="InterPro" id="IPR025427">
    <property type="entry name" value="DUF4160"/>
</dbReference>
<evidence type="ECO:0000313" key="2">
    <source>
        <dbReference type="Proteomes" id="UP000194137"/>
    </source>
</evidence>
<evidence type="ECO:0000313" key="1">
    <source>
        <dbReference type="EMBL" id="ARQ00930.1"/>
    </source>
</evidence>